<dbReference type="Proteomes" id="UP000007952">
    <property type="component" value="Chromosome"/>
</dbReference>
<reference key="2">
    <citation type="submission" date="2011-05" db="EMBL/GenBank/DDBJ databases">
        <title>The Genome of Mycoplasma haemofelis Strain Ohio2, a pathogenic hemoplasma of the cat.</title>
        <authorList>
            <person name="Santos A.P."/>
            <person name="Guimaraes A.M.S."/>
            <person name="SanMiguel P.J."/>
            <person name="Martin S.W."/>
            <person name="Messick J.B."/>
        </authorList>
    </citation>
    <scope>NUCLEOTIDE SEQUENCE</scope>
    <source>
        <strain>Ohio2</strain>
    </source>
</reference>
<protein>
    <submittedName>
        <fullName evidence="2">Uncharacterized protein</fullName>
    </submittedName>
</protein>
<dbReference type="STRING" id="859194.MHF_0874"/>
<feature type="region of interest" description="Disordered" evidence="1">
    <location>
        <begin position="66"/>
        <end position="91"/>
    </location>
</feature>
<dbReference type="KEGG" id="mhf:MHF_0874"/>
<evidence type="ECO:0000313" key="2">
    <source>
        <dbReference type="EMBL" id="AEG73136.1"/>
    </source>
</evidence>
<evidence type="ECO:0000256" key="1">
    <source>
        <dbReference type="SAM" id="MobiDB-lite"/>
    </source>
</evidence>
<gene>
    <name evidence="2" type="ordered locus">MHF_0874</name>
</gene>
<dbReference type="HOGENOM" id="CLU_096783_0_0_14"/>
<dbReference type="BioCyc" id="MHAE859194:G1GR7-873-MONOMER"/>
<sequence>MSKLMLPLAGIGGASAAGLGGYMLMKWNEKAPVIQKEETFRTKYSQAILGDTDDLWNTKFSALKGTGQPSHQKLKDAKTKSGVSGSETEAKELHKQGCKEIYDSEIKSSPYLTDFQTYCSKTIKDATTGSKNWISSEAGSTTGDWDSQLTKLKSHDEANKGALDSKLKTLVDKLKQDSHSVDEADRKAIKEWCDSTQKEIFMGESDHRFSHSQLYCIKGAEQQ</sequence>
<dbReference type="EMBL" id="CP002808">
    <property type="protein sequence ID" value="AEG73136.1"/>
    <property type="molecule type" value="Genomic_DNA"/>
</dbReference>
<proteinExistence type="predicted"/>
<accession>F6FIT8</accession>
<reference evidence="2 3" key="1">
    <citation type="journal article" date="2011" name="J. Bacteriol.">
        <title>Complete genome sequences of two hemotropic Mycoplasmas, Mycoplasma haemofelis strain Ohio2 and Mycoplasma suis strain Illinois.</title>
        <authorList>
            <person name="Messick J.B."/>
            <person name="Santos A.P."/>
            <person name="Guimaraes A.M."/>
        </authorList>
    </citation>
    <scope>NUCLEOTIDE SEQUENCE [LARGE SCALE GENOMIC DNA]</scope>
    <source>
        <strain evidence="2 3">Ohio2</strain>
    </source>
</reference>
<dbReference type="AlphaFoldDB" id="F6FIT8"/>
<organism evidence="2 3">
    <name type="scientific">Mycoplasma haemofelis (strain Ohio2)</name>
    <dbReference type="NCBI Taxonomy" id="859194"/>
    <lineage>
        <taxon>Bacteria</taxon>
        <taxon>Bacillati</taxon>
        <taxon>Mycoplasmatota</taxon>
        <taxon>Mollicutes</taxon>
        <taxon>Mycoplasmataceae</taxon>
        <taxon>Mycoplasma</taxon>
    </lineage>
</organism>
<evidence type="ECO:0000313" key="3">
    <source>
        <dbReference type="Proteomes" id="UP000007952"/>
    </source>
</evidence>
<name>F6FIT8_MYCHI</name>